<evidence type="ECO:0000313" key="2">
    <source>
        <dbReference type="Proteomes" id="UP000570595"/>
    </source>
</evidence>
<proteinExistence type="predicted"/>
<dbReference type="EMBL" id="JABAHT010000438">
    <property type="protein sequence ID" value="KAF4655931.1"/>
    <property type="molecule type" value="Genomic_DNA"/>
</dbReference>
<dbReference type="Proteomes" id="UP000570595">
    <property type="component" value="Unassembled WGS sequence"/>
</dbReference>
<name>A0A7J6L9Q5_PEROL</name>
<protein>
    <submittedName>
        <fullName evidence="1">Uncharacterized protein</fullName>
    </submittedName>
</protein>
<organism evidence="1 2">
    <name type="scientific">Perkinsus olseni</name>
    <name type="common">Perkinsus atlanticus</name>
    <dbReference type="NCBI Taxonomy" id="32597"/>
    <lineage>
        <taxon>Eukaryota</taxon>
        <taxon>Sar</taxon>
        <taxon>Alveolata</taxon>
        <taxon>Perkinsozoa</taxon>
        <taxon>Perkinsea</taxon>
        <taxon>Perkinsida</taxon>
        <taxon>Perkinsidae</taxon>
        <taxon>Perkinsus</taxon>
    </lineage>
</organism>
<feature type="non-terminal residue" evidence="1">
    <location>
        <position position="113"/>
    </location>
</feature>
<accession>A0A7J6L9Q5</accession>
<dbReference type="AlphaFoldDB" id="A0A7J6L9Q5"/>
<comment type="caution">
    <text evidence="1">The sequence shown here is derived from an EMBL/GenBank/DDBJ whole genome shotgun (WGS) entry which is preliminary data.</text>
</comment>
<sequence>MDTRFVRLAPEEQAFYDDLAKQYQDKVEQLAEEGMLEAKISELLVLLMRLRQAANSGLLIKFREAMKGRVECVSPGIAQLESECIRQWIGDELSADPVECPACLEQVEITLGT</sequence>
<gene>
    <name evidence="1" type="ORF">FOZ61_007286</name>
</gene>
<dbReference type="OrthoDB" id="448448at2759"/>
<evidence type="ECO:0000313" key="1">
    <source>
        <dbReference type="EMBL" id="KAF4655931.1"/>
    </source>
</evidence>
<reference evidence="1 2" key="1">
    <citation type="submission" date="2020-04" db="EMBL/GenBank/DDBJ databases">
        <title>Perkinsus olseni comparative genomics.</title>
        <authorList>
            <person name="Bogema D.R."/>
        </authorList>
    </citation>
    <scope>NUCLEOTIDE SEQUENCE [LARGE SCALE GENOMIC DNA]</scope>
    <source>
        <strain evidence="1">ATCC PRA-179</strain>
    </source>
</reference>